<evidence type="ECO:0000259" key="1">
    <source>
        <dbReference type="Pfam" id="PF01850"/>
    </source>
</evidence>
<evidence type="ECO:0000313" key="3">
    <source>
        <dbReference type="Proteomes" id="UP001165366"/>
    </source>
</evidence>
<gene>
    <name evidence="2" type="ORF">L6773_18565</name>
</gene>
<dbReference type="InterPro" id="IPR002716">
    <property type="entry name" value="PIN_dom"/>
</dbReference>
<sequence length="144" mass="16491">MKILFDTSALLSLFVIKHPNHQPMVDFFLDKSKAGDQLFICNHSIAEFFRHITSGRRYLSYNPTQANKLLRKSIKENFKSVSLDSEDYYNVIQTMKKLSLLGAIVYDALIAKAADKIDADQIVTYNIQVFQRVWSLSSAELVEP</sequence>
<keyword evidence="3" id="KW-1185">Reference proteome</keyword>
<reference evidence="2" key="1">
    <citation type="submission" date="2022-01" db="EMBL/GenBank/DDBJ databases">
        <authorList>
            <person name="Wang Y."/>
        </authorList>
    </citation>
    <scope>NUCLEOTIDE SEQUENCE</scope>
    <source>
        <strain evidence="2">WB101</strain>
    </source>
</reference>
<feature type="domain" description="PIN" evidence="1">
    <location>
        <begin position="3"/>
        <end position="132"/>
    </location>
</feature>
<dbReference type="Proteomes" id="UP001165366">
    <property type="component" value="Unassembled WGS sequence"/>
</dbReference>
<reference evidence="2" key="2">
    <citation type="submission" date="2024-05" db="EMBL/GenBank/DDBJ databases">
        <title>Rhodohalobacter halophilus gen. nov., sp. nov., a moderately halophilic member of the family Balneolaceae.</title>
        <authorList>
            <person name="Xia J."/>
        </authorList>
    </citation>
    <scope>NUCLEOTIDE SEQUENCE</scope>
    <source>
        <strain evidence="2">WB101</strain>
    </source>
</reference>
<dbReference type="EMBL" id="JAKLWS010000036">
    <property type="protein sequence ID" value="MCG2590583.1"/>
    <property type="molecule type" value="Genomic_DNA"/>
</dbReference>
<dbReference type="SUPFAM" id="SSF88723">
    <property type="entry name" value="PIN domain-like"/>
    <property type="match status" value="1"/>
</dbReference>
<dbReference type="Gene3D" id="3.40.50.1010">
    <property type="entry name" value="5'-nuclease"/>
    <property type="match status" value="1"/>
</dbReference>
<name>A0ABS9KIA1_9BACT</name>
<comment type="caution">
    <text evidence="2">The sequence shown here is derived from an EMBL/GenBank/DDBJ whole genome shotgun (WGS) entry which is preliminary data.</text>
</comment>
<proteinExistence type="predicted"/>
<accession>A0ABS9KIA1</accession>
<evidence type="ECO:0000313" key="2">
    <source>
        <dbReference type="EMBL" id="MCG2590583.1"/>
    </source>
</evidence>
<dbReference type="RefSeq" id="WP_237856012.1">
    <property type="nucleotide sequence ID" value="NZ_JAKLWS010000036.1"/>
</dbReference>
<dbReference type="Pfam" id="PF01850">
    <property type="entry name" value="PIN"/>
    <property type="match status" value="1"/>
</dbReference>
<protein>
    <submittedName>
        <fullName evidence="2">PIN domain-containing protein</fullName>
    </submittedName>
</protein>
<organism evidence="2 3">
    <name type="scientific">Rhodohalobacter sulfatireducens</name>
    <dbReference type="NCBI Taxonomy" id="2911366"/>
    <lineage>
        <taxon>Bacteria</taxon>
        <taxon>Pseudomonadati</taxon>
        <taxon>Balneolota</taxon>
        <taxon>Balneolia</taxon>
        <taxon>Balneolales</taxon>
        <taxon>Balneolaceae</taxon>
        <taxon>Rhodohalobacter</taxon>
    </lineage>
</organism>
<dbReference type="InterPro" id="IPR029060">
    <property type="entry name" value="PIN-like_dom_sf"/>
</dbReference>